<feature type="region of interest" description="Disordered" evidence="6">
    <location>
        <begin position="29"/>
        <end position="52"/>
    </location>
</feature>
<evidence type="ECO:0000313" key="10">
    <source>
        <dbReference type="Proteomes" id="UP000284006"/>
    </source>
</evidence>
<dbReference type="AlphaFoldDB" id="A0A418XEC7"/>
<keyword evidence="3" id="KW-0063">Aspartyl esterase</keyword>
<evidence type="ECO:0000256" key="4">
    <source>
        <dbReference type="ARBA" id="ARBA00023239"/>
    </source>
</evidence>
<dbReference type="InterPro" id="IPR002022">
    <property type="entry name" value="Pec_lyase"/>
</dbReference>
<dbReference type="InterPro" id="IPR012334">
    <property type="entry name" value="Pectin_lyas_fold"/>
</dbReference>
<dbReference type="GO" id="GO:0042545">
    <property type="term" value="P:cell wall modification"/>
    <property type="evidence" value="ECO:0007669"/>
    <property type="project" value="InterPro"/>
</dbReference>
<accession>A0A418XEC7</accession>
<dbReference type="InterPro" id="IPR032812">
    <property type="entry name" value="SbsA_Ig"/>
</dbReference>
<keyword evidence="1 7" id="KW-0732">Signal</keyword>
<keyword evidence="5" id="KW-0119">Carbohydrate metabolism</keyword>
<comment type="subcellular location">
    <subcellularLocation>
        <location evidence="5">Secreted</location>
    </subcellularLocation>
</comment>
<name>A0A418XEC7_9BURK</name>
<evidence type="ECO:0000313" key="9">
    <source>
        <dbReference type="EMBL" id="RJG10740.1"/>
    </source>
</evidence>
<comment type="similarity">
    <text evidence="5">Belongs to the polysaccharide lyase 1 family.</text>
</comment>
<dbReference type="SMART" id="SM00656">
    <property type="entry name" value="Amb_all"/>
    <property type="match status" value="1"/>
</dbReference>
<keyword evidence="5" id="KW-0624">Polysaccharide degradation</keyword>
<feature type="signal peptide" evidence="7">
    <location>
        <begin position="1"/>
        <end position="23"/>
    </location>
</feature>
<dbReference type="GO" id="GO:0005576">
    <property type="term" value="C:extracellular region"/>
    <property type="evidence" value="ECO:0007669"/>
    <property type="project" value="UniProtKB-SubCell"/>
</dbReference>
<protein>
    <recommendedName>
        <fullName evidence="8">Pectate lyase domain-containing protein</fullName>
    </recommendedName>
</protein>
<reference evidence="9 10" key="1">
    <citation type="submission" date="2018-09" db="EMBL/GenBank/DDBJ databases">
        <authorList>
            <person name="Zhu H."/>
        </authorList>
    </citation>
    <scope>NUCLEOTIDE SEQUENCE [LARGE SCALE GENOMIC DNA]</scope>
    <source>
        <strain evidence="9 10">K1S02-61</strain>
    </source>
</reference>
<dbReference type="Proteomes" id="UP000284006">
    <property type="component" value="Unassembled WGS sequence"/>
</dbReference>
<dbReference type="GO" id="GO:0030599">
    <property type="term" value="F:pectinesterase activity"/>
    <property type="evidence" value="ECO:0007669"/>
    <property type="project" value="InterPro"/>
</dbReference>
<dbReference type="InterPro" id="IPR000070">
    <property type="entry name" value="Pectinesterase_cat"/>
</dbReference>
<keyword evidence="10" id="KW-1185">Reference proteome</keyword>
<evidence type="ECO:0000256" key="6">
    <source>
        <dbReference type="SAM" id="MobiDB-lite"/>
    </source>
</evidence>
<dbReference type="InterPro" id="IPR011050">
    <property type="entry name" value="Pectin_lyase_fold/virulence"/>
</dbReference>
<dbReference type="EMBL" id="QYUP01000157">
    <property type="protein sequence ID" value="RJG10740.1"/>
    <property type="molecule type" value="Genomic_DNA"/>
</dbReference>
<dbReference type="Pfam" id="PF00544">
    <property type="entry name" value="Pectate_lyase_4"/>
    <property type="match status" value="1"/>
</dbReference>
<evidence type="ECO:0000259" key="8">
    <source>
        <dbReference type="SMART" id="SM00656"/>
    </source>
</evidence>
<dbReference type="GO" id="GO:0030570">
    <property type="term" value="F:pectate lyase activity"/>
    <property type="evidence" value="ECO:0007669"/>
    <property type="project" value="InterPro"/>
</dbReference>
<dbReference type="SUPFAM" id="SSF51126">
    <property type="entry name" value="Pectin lyase-like"/>
    <property type="match status" value="2"/>
</dbReference>
<dbReference type="Pfam" id="PF13205">
    <property type="entry name" value="Big_5"/>
    <property type="match status" value="1"/>
</dbReference>
<evidence type="ECO:0000256" key="5">
    <source>
        <dbReference type="RuleBase" id="RU361173"/>
    </source>
</evidence>
<evidence type="ECO:0000256" key="3">
    <source>
        <dbReference type="ARBA" id="ARBA00023085"/>
    </source>
</evidence>
<dbReference type="PANTHER" id="PTHR31683:SF18">
    <property type="entry name" value="PECTATE LYASE 21-RELATED"/>
    <property type="match status" value="1"/>
</dbReference>
<dbReference type="OrthoDB" id="9804661at2"/>
<proteinExistence type="inferred from homology"/>
<keyword evidence="2" id="KW-0378">Hydrolase</keyword>
<dbReference type="Pfam" id="PF01095">
    <property type="entry name" value="Pectinesterase"/>
    <property type="match status" value="1"/>
</dbReference>
<keyword evidence="4 5" id="KW-0456">Lyase</keyword>
<dbReference type="InterPro" id="IPR045032">
    <property type="entry name" value="PEL"/>
</dbReference>
<evidence type="ECO:0000256" key="7">
    <source>
        <dbReference type="SAM" id="SignalP"/>
    </source>
</evidence>
<dbReference type="GO" id="GO:0000272">
    <property type="term" value="P:polysaccharide catabolic process"/>
    <property type="evidence" value="ECO:0007669"/>
    <property type="project" value="UniProtKB-KW"/>
</dbReference>
<comment type="caution">
    <text evidence="9">The sequence shown here is derived from an EMBL/GenBank/DDBJ whole genome shotgun (WGS) entry which is preliminary data.</text>
</comment>
<evidence type="ECO:0000256" key="2">
    <source>
        <dbReference type="ARBA" id="ARBA00022801"/>
    </source>
</evidence>
<sequence length="1164" mass="121749">MSHRSLHLFLLAALMGGSVTAHALPASAPAREGAPADGWAGQQGGTRGGGNASLENIVTVSDAAGLRAALKRGGKGSRIIQVSGSIDMAEPQPFASTLDQAARGTIRLPSNTTLIGLGDNAGLVNANVRVANASQVIIRNLRFRNPCDVGPKWDPSDGARGNWNAQFDSIAVSASSHVWIDHNSFTDAPLTDDTLARENGKVKQCHDGALDITDGADLVTVSYNHFALHEKNILVGSSDNAGRDAGRLRVSMSNNLFTDVSSRAPRVRFGQVHLFNNYYAGDRRHPAYGHDYSVGLGKLAQLISHQNAFDIAGARGCADIVRQYDKAGAGFTDTGSMLNGAALGNCAVAHAAAWQVPYAFGIRPAASVKAHVLANAGAGKLRDDALVAACPTRDFLLCEGFERNGADGWELAPESGASLAVGYASGGNRLMQLAGPVRAFLKAERRAPLPPGDAFVEARIRPSQYGAGGLRQLYLMGRYVDERNWVGAGVDLPEGGSTVYIQLVRMHDGVLSRLKRVPRARAADGRFSTMRLEMAETALAVYLDGEKITTAPQPAFAGPQGRIGIYSNGGGFELDDLRLGVPGVQPARLAPALTGNTVTAQAGDPPLRLAISAVASDGFTRLPFTARSSNPAVATVSAGADGIIITPKAPGVASAVIASTADPTAQTTIDATVTPAFAMPAQRYNLAGAVSPGARSTGVPTDTVLRIAFDQPPTLGKAGSVRIFRTADDALVDIIRTGEEIGAIGYPGQARSRYVRHTPIKVDGNTVTIKPHGGKLAYGTDYYVAADNGVFNDATLGGRPFAGIGKNAGWSFRTKAAAPVGSSITVDDDGPADFRTVQGALNHAMSRFPKAAPVTINVRNGKYEELLFILARDNLAIRGESRDGVVIHAANSDGTNPGSGVSQAAGSPSFSGGRSLLMIEEADMITLDTLTLRNTTLRSQTRSAQAETVYFNSDSGRLIAKNASFFSEQDTIQVKGYAWFHRTLIEGNVDFIWGANRAALFEDSELRSVGDSANPESGGYVVQARTVDAGGVGFVFLNSALTHGPGPGPKANGVPAGTTYLARSPGTASTWDNVSYINCRMGNHIAAIGWAGSGVNLEPAPNPAVADARRGWREFGSIDLAGNPIDLAKRSGGYALSAAEAKEQFGSRAVIFAGYGNGSGWSPD</sequence>
<feature type="compositionally biased region" description="Gly residues" evidence="6">
    <location>
        <begin position="41"/>
        <end position="51"/>
    </location>
</feature>
<feature type="chain" id="PRO_5019301115" description="Pectate lyase domain-containing protein" evidence="7">
    <location>
        <begin position="24"/>
        <end position="1164"/>
    </location>
</feature>
<dbReference type="RefSeq" id="WP_119812746.1">
    <property type="nucleotide sequence ID" value="NZ_QYUP01000157.1"/>
</dbReference>
<gene>
    <name evidence="9" type="ORF">D3872_21695</name>
</gene>
<organism evidence="9 10">
    <name type="scientific">Massilia cavernae</name>
    <dbReference type="NCBI Taxonomy" id="2320864"/>
    <lineage>
        <taxon>Bacteria</taxon>
        <taxon>Pseudomonadati</taxon>
        <taxon>Pseudomonadota</taxon>
        <taxon>Betaproteobacteria</taxon>
        <taxon>Burkholderiales</taxon>
        <taxon>Oxalobacteraceae</taxon>
        <taxon>Telluria group</taxon>
        <taxon>Massilia</taxon>
    </lineage>
</organism>
<dbReference type="Gene3D" id="2.60.120.560">
    <property type="entry name" value="Exo-inulinase, domain 1"/>
    <property type="match status" value="1"/>
</dbReference>
<evidence type="ECO:0000256" key="1">
    <source>
        <dbReference type="ARBA" id="ARBA00022729"/>
    </source>
</evidence>
<dbReference type="Gene3D" id="2.160.20.10">
    <property type="entry name" value="Single-stranded right-handed beta-helix, Pectin lyase-like"/>
    <property type="match status" value="2"/>
</dbReference>
<keyword evidence="5" id="KW-0964">Secreted</keyword>
<dbReference type="PANTHER" id="PTHR31683">
    <property type="entry name" value="PECTATE LYASE 18-RELATED"/>
    <property type="match status" value="1"/>
</dbReference>
<feature type="domain" description="Pectate lyase" evidence="8">
    <location>
        <begin position="53"/>
        <end position="315"/>
    </location>
</feature>